<feature type="region of interest" description="Disordered" evidence="1">
    <location>
        <begin position="54"/>
        <end position="83"/>
    </location>
</feature>
<proteinExistence type="predicted"/>
<feature type="compositionally biased region" description="Polar residues" evidence="1">
    <location>
        <begin position="114"/>
        <end position="135"/>
    </location>
</feature>
<evidence type="ECO:0000313" key="3">
    <source>
        <dbReference type="Proteomes" id="UP000765509"/>
    </source>
</evidence>
<accession>A0A9Q3HTU8</accession>
<sequence>MSHVHLRKLGLQRNQQENRPGFVRVRRLGSGNHGHHNKWKDSEVNHTHIAIHPSIQWEPQTRGLEGYGSSPSAPPTPQISIPMENGQQEVHPNFTLGRTGMILPEGISKRDTLQRSYGNNQRIESQQEVQTSGEKGSQDKGE</sequence>
<dbReference type="AlphaFoldDB" id="A0A9Q3HTU8"/>
<reference evidence="2" key="1">
    <citation type="submission" date="2021-03" db="EMBL/GenBank/DDBJ databases">
        <title>Draft genome sequence of rust myrtle Austropuccinia psidii MF-1, a brazilian biotype.</title>
        <authorList>
            <person name="Quecine M.C."/>
            <person name="Pachon D.M.R."/>
            <person name="Bonatelli M.L."/>
            <person name="Correr F.H."/>
            <person name="Franceschini L.M."/>
            <person name="Leite T.F."/>
            <person name="Margarido G.R.A."/>
            <person name="Almeida C.A."/>
            <person name="Ferrarezi J.A."/>
            <person name="Labate C.A."/>
        </authorList>
    </citation>
    <scope>NUCLEOTIDE SEQUENCE</scope>
    <source>
        <strain evidence="2">MF-1</strain>
    </source>
</reference>
<evidence type="ECO:0000256" key="1">
    <source>
        <dbReference type="SAM" id="MobiDB-lite"/>
    </source>
</evidence>
<dbReference type="EMBL" id="AVOT02024305">
    <property type="protein sequence ID" value="MBW0514914.1"/>
    <property type="molecule type" value="Genomic_DNA"/>
</dbReference>
<keyword evidence="3" id="KW-1185">Reference proteome</keyword>
<protein>
    <submittedName>
        <fullName evidence="2">Uncharacterized protein</fullName>
    </submittedName>
</protein>
<comment type="caution">
    <text evidence="2">The sequence shown here is derived from an EMBL/GenBank/DDBJ whole genome shotgun (WGS) entry which is preliminary data.</text>
</comment>
<gene>
    <name evidence="2" type="ORF">O181_054629</name>
</gene>
<name>A0A9Q3HTU8_9BASI</name>
<evidence type="ECO:0000313" key="2">
    <source>
        <dbReference type="EMBL" id="MBW0514914.1"/>
    </source>
</evidence>
<feature type="region of interest" description="Disordered" evidence="1">
    <location>
        <begin position="103"/>
        <end position="142"/>
    </location>
</feature>
<organism evidence="2 3">
    <name type="scientific">Austropuccinia psidii MF-1</name>
    <dbReference type="NCBI Taxonomy" id="1389203"/>
    <lineage>
        <taxon>Eukaryota</taxon>
        <taxon>Fungi</taxon>
        <taxon>Dikarya</taxon>
        <taxon>Basidiomycota</taxon>
        <taxon>Pucciniomycotina</taxon>
        <taxon>Pucciniomycetes</taxon>
        <taxon>Pucciniales</taxon>
        <taxon>Sphaerophragmiaceae</taxon>
        <taxon>Austropuccinia</taxon>
    </lineage>
</organism>
<dbReference type="Proteomes" id="UP000765509">
    <property type="component" value="Unassembled WGS sequence"/>
</dbReference>